<sequence length="195" mass="20391">MTTPRIASRAPRLLTAAAALLLGASALGACSAQPGIAATSSYTGLDGATHSTTITEKDLQRAAKDLKPLNWPVAKTLTLLVSADLIEEVSAAQGLTVSDEQIDLLLNDQVGKGEYSAQARRAMRATYLYGVISKPDQGGIDASRAAQALSDIKRINNAVDLEVSPRYSSARPWILDPSVAEPGSPEPGARKPGAR</sequence>
<dbReference type="RefSeq" id="WP_159524427.1">
    <property type="nucleotide sequence ID" value="NZ_CP053642.1"/>
</dbReference>
<dbReference type="PROSITE" id="PS51257">
    <property type="entry name" value="PROKAR_LIPOPROTEIN"/>
    <property type="match status" value="1"/>
</dbReference>
<keyword evidence="2" id="KW-0732">Signal</keyword>
<dbReference type="KEGG" id="amam:HPC72_08815"/>
<dbReference type="Proteomes" id="UP000504752">
    <property type="component" value="Chromosome"/>
</dbReference>
<dbReference type="EMBL" id="CP053642">
    <property type="protein sequence ID" value="QKD80300.1"/>
    <property type="molecule type" value="Genomic_DNA"/>
</dbReference>
<evidence type="ECO:0000256" key="1">
    <source>
        <dbReference type="SAM" id="MobiDB-lite"/>
    </source>
</evidence>
<evidence type="ECO:0000313" key="3">
    <source>
        <dbReference type="EMBL" id="QKD80300.1"/>
    </source>
</evidence>
<feature type="chain" id="PRO_5038765557" description="Lipoprotein" evidence="2">
    <location>
        <begin position="29"/>
        <end position="195"/>
    </location>
</feature>
<accession>A0A6M8B6W2</accession>
<name>A0A6M8B6W2_9ACTO</name>
<organism evidence="3 4">
    <name type="scientific">Actinomyces marmotae</name>
    <dbReference type="NCBI Taxonomy" id="2737173"/>
    <lineage>
        <taxon>Bacteria</taxon>
        <taxon>Bacillati</taxon>
        <taxon>Actinomycetota</taxon>
        <taxon>Actinomycetes</taxon>
        <taxon>Actinomycetales</taxon>
        <taxon>Actinomycetaceae</taxon>
        <taxon>Actinomyces</taxon>
    </lineage>
</organism>
<feature type="signal peptide" evidence="2">
    <location>
        <begin position="1"/>
        <end position="28"/>
    </location>
</feature>
<protein>
    <recommendedName>
        <fullName evidence="5">Lipoprotein</fullName>
    </recommendedName>
</protein>
<feature type="region of interest" description="Disordered" evidence="1">
    <location>
        <begin position="175"/>
        <end position="195"/>
    </location>
</feature>
<dbReference type="AlphaFoldDB" id="A0A6M8B6W2"/>
<reference evidence="3 4" key="1">
    <citation type="submission" date="2020-05" db="EMBL/GenBank/DDBJ databases">
        <title>Actinomyces sp. zg-325.</title>
        <authorList>
            <person name="Yang C."/>
        </authorList>
    </citation>
    <scope>NUCLEOTIDE SEQUENCE [LARGE SCALE GENOMIC DNA]</scope>
    <source>
        <strain evidence="4">zg-325</strain>
    </source>
</reference>
<evidence type="ECO:0000256" key="2">
    <source>
        <dbReference type="SAM" id="SignalP"/>
    </source>
</evidence>
<keyword evidence="4" id="KW-1185">Reference proteome</keyword>
<evidence type="ECO:0000313" key="4">
    <source>
        <dbReference type="Proteomes" id="UP000504752"/>
    </source>
</evidence>
<gene>
    <name evidence="3" type="ORF">HPC72_08815</name>
</gene>
<evidence type="ECO:0008006" key="5">
    <source>
        <dbReference type="Google" id="ProtNLM"/>
    </source>
</evidence>
<proteinExistence type="predicted"/>